<evidence type="ECO:0000313" key="2">
    <source>
        <dbReference type="EMBL" id="AZA99972.1"/>
    </source>
</evidence>
<dbReference type="KEGG" id="cjt:EG359_10210"/>
<organism evidence="3 4">
    <name type="scientific">Chryseobacterium joostei</name>
    <dbReference type="NCBI Taxonomy" id="112234"/>
    <lineage>
        <taxon>Bacteria</taxon>
        <taxon>Pseudomonadati</taxon>
        <taxon>Bacteroidota</taxon>
        <taxon>Flavobacteriia</taxon>
        <taxon>Flavobacteriales</taxon>
        <taxon>Weeksellaceae</taxon>
        <taxon>Chryseobacterium group</taxon>
        <taxon>Chryseobacterium</taxon>
    </lineage>
</organism>
<proteinExistence type="predicted"/>
<evidence type="ECO:0000313" key="4">
    <source>
        <dbReference type="Proteomes" id="UP000186106"/>
    </source>
</evidence>
<dbReference type="Proteomes" id="UP000186106">
    <property type="component" value="Unassembled WGS sequence"/>
</dbReference>
<dbReference type="RefSeq" id="WP_076352729.1">
    <property type="nucleotide sequence ID" value="NZ_CP033926.1"/>
</dbReference>
<reference evidence="2 5" key="2">
    <citation type="submission" date="2018-11" db="EMBL/GenBank/DDBJ databases">
        <title>Proposal to divide the Flavobacteriaceae and reorganize its genera based on Amino Acid Identity values calculated from whole genome sequences.</title>
        <authorList>
            <person name="Nicholson A.C."/>
            <person name="Gulvik C.A."/>
            <person name="Whitney A.M."/>
            <person name="Humrighouse B.W."/>
            <person name="Bell M."/>
            <person name="Holmes B."/>
            <person name="Steigerwalt A.G."/>
            <person name="Villarma A."/>
            <person name="Sheth M."/>
            <person name="Batra D."/>
            <person name="Pryor J."/>
            <person name="Bernardet J.-F."/>
            <person name="Hugo C."/>
            <person name="Kampfer P."/>
            <person name="Newman J."/>
            <person name="McQuiston J.R."/>
        </authorList>
    </citation>
    <scope>NUCLEOTIDE SEQUENCE [LARGE SCALE GENOMIC DNA]</scope>
    <source>
        <strain evidence="2 5">DSM 16927</strain>
    </source>
</reference>
<evidence type="ECO:0000256" key="1">
    <source>
        <dbReference type="SAM" id="Coils"/>
    </source>
</evidence>
<dbReference type="OrthoDB" id="9783459at2"/>
<dbReference type="EMBL" id="CP033926">
    <property type="protein sequence ID" value="AZA99972.1"/>
    <property type="molecule type" value="Genomic_DNA"/>
</dbReference>
<evidence type="ECO:0000313" key="3">
    <source>
        <dbReference type="EMBL" id="SIS32104.1"/>
    </source>
</evidence>
<name>A0A1N7I4U6_9FLAO</name>
<dbReference type="EMBL" id="FTNZ01000002">
    <property type="protein sequence ID" value="SIS32104.1"/>
    <property type="molecule type" value="Genomic_DNA"/>
</dbReference>
<evidence type="ECO:0000313" key="5">
    <source>
        <dbReference type="Proteomes" id="UP000279541"/>
    </source>
</evidence>
<feature type="coiled-coil region" evidence="1">
    <location>
        <begin position="101"/>
        <end position="128"/>
    </location>
</feature>
<evidence type="ECO:0008006" key="6">
    <source>
        <dbReference type="Google" id="ProtNLM"/>
    </source>
</evidence>
<dbReference type="STRING" id="112234.SAMN05421768_102689"/>
<keyword evidence="1" id="KW-0175">Coiled coil</keyword>
<accession>A0A1N7I4U6</accession>
<dbReference type="AlphaFoldDB" id="A0A1N7I4U6"/>
<keyword evidence="5" id="KW-1185">Reference proteome</keyword>
<protein>
    <recommendedName>
        <fullName evidence="6">Transposase zinc-ribbon domain-containing protein</fullName>
    </recommendedName>
</protein>
<gene>
    <name evidence="2" type="ORF">EG359_10210</name>
    <name evidence="3" type="ORF">SAMN05421768_102689</name>
</gene>
<sequence>MLNLPSESECAERLKELVLERGLRCGCNDTRGFYWLRKKACFECKNRSCKATLYLKGLTKMRGSKLPFRIWLGAIYLYVIDQSVTATEIQKQLGHDTYSSIWQLLATIRKLDIEISELREKYKTENDNTNVIPDRLMHLWWLDFHQTFFFRQPSEVQDGIWNWLIDF</sequence>
<dbReference type="Proteomes" id="UP000279541">
    <property type="component" value="Chromosome"/>
</dbReference>
<reference evidence="3 4" key="1">
    <citation type="submission" date="2017-01" db="EMBL/GenBank/DDBJ databases">
        <authorList>
            <person name="Mah S.A."/>
            <person name="Swanson W.J."/>
            <person name="Moy G.W."/>
            <person name="Vacquier V.D."/>
        </authorList>
    </citation>
    <scope>NUCLEOTIDE SEQUENCE [LARGE SCALE GENOMIC DNA]</scope>
    <source>
        <strain evidence="3 4">DSM 16927</strain>
    </source>
</reference>